<accession>A0A914WUV9</accession>
<evidence type="ECO:0000313" key="2">
    <source>
        <dbReference type="Proteomes" id="UP000887566"/>
    </source>
</evidence>
<feature type="compositionally biased region" description="Basic residues" evidence="1">
    <location>
        <begin position="172"/>
        <end position="184"/>
    </location>
</feature>
<dbReference type="AlphaFoldDB" id="A0A914WUV9"/>
<protein>
    <submittedName>
        <fullName evidence="3">Uncharacterized protein</fullName>
    </submittedName>
</protein>
<dbReference type="WBParaSite" id="PSAMB.scaffold4939size13103.g25559.t1">
    <property type="protein sequence ID" value="PSAMB.scaffold4939size13103.g25559.t1"/>
    <property type="gene ID" value="PSAMB.scaffold4939size13103.g25559"/>
</dbReference>
<evidence type="ECO:0000313" key="3">
    <source>
        <dbReference type="WBParaSite" id="PSAMB.scaffold4939size13103.g25559.t1"/>
    </source>
</evidence>
<sequence length="191" mass="20305">MPAMPAGGGSLAPRPSVVLGMVDWLGRRRPSRPSDVYGRLRTEGPTPPPPLLLDRSLRLRPNFAAQPASFGIPGSRLRRSFRPAGVAHFFRATGRTAATACATLATTVFSGGGDNDDDDRTGGWSKEERKGAGAATRRGPITLSTDGGYHVAEAGGQTLDKNSIKSILYGAPRRRRRLGQRRTTRQTAAAG</sequence>
<feature type="region of interest" description="Disordered" evidence="1">
    <location>
        <begin position="170"/>
        <end position="191"/>
    </location>
</feature>
<reference evidence="3" key="1">
    <citation type="submission" date="2022-11" db="UniProtKB">
        <authorList>
            <consortium name="WormBaseParasite"/>
        </authorList>
    </citation>
    <scope>IDENTIFICATION</scope>
</reference>
<dbReference type="Proteomes" id="UP000887566">
    <property type="component" value="Unplaced"/>
</dbReference>
<organism evidence="2 3">
    <name type="scientific">Plectus sambesii</name>
    <dbReference type="NCBI Taxonomy" id="2011161"/>
    <lineage>
        <taxon>Eukaryota</taxon>
        <taxon>Metazoa</taxon>
        <taxon>Ecdysozoa</taxon>
        <taxon>Nematoda</taxon>
        <taxon>Chromadorea</taxon>
        <taxon>Plectida</taxon>
        <taxon>Plectina</taxon>
        <taxon>Plectoidea</taxon>
        <taxon>Plectidae</taxon>
        <taxon>Plectus</taxon>
    </lineage>
</organism>
<feature type="region of interest" description="Disordered" evidence="1">
    <location>
        <begin position="32"/>
        <end position="51"/>
    </location>
</feature>
<name>A0A914WUV9_9BILA</name>
<keyword evidence="2" id="KW-1185">Reference proteome</keyword>
<proteinExistence type="predicted"/>
<feature type="region of interest" description="Disordered" evidence="1">
    <location>
        <begin position="110"/>
        <end position="142"/>
    </location>
</feature>
<evidence type="ECO:0000256" key="1">
    <source>
        <dbReference type="SAM" id="MobiDB-lite"/>
    </source>
</evidence>